<dbReference type="GO" id="GO:0000976">
    <property type="term" value="F:transcription cis-regulatory region binding"/>
    <property type="evidence" value="ECO:0007669"/>
    <property type="project" value="TreeGrafter"/>
</dbReference>
<dbReference type="PANTHER" id="PTHR30126:SF91">
    <property type="entry name" value="LYSR FAMILY TRANSCRIPTIONAL REGULATOR"/>
    <property type="match status" value="1"/>
</dbReference>
<dbReference type="GO" id="GO:0003700">
    <property type="term" value="F:DNA-binding transcription factor activity"/>
    <property type="evidence" value="ECO:0007669"/>
    <property type="project" value="InterPro"/>
</dbReference>
<evidence type="ECO:0000313" key="6">
    <source>
        <dbReference type="EMBL" id="GLP96060.1"/>
    </source>
</evidence>
<evidence type="ECO:0000256" key="2">
    <source>
        <dbReference type="ARBA" id="ARBA00023015"/>
    </source>
</evidence>
<evidence type="ECO:0000313" key="7">
    <source>
        <dbReference type="Proteomes" id="UP001161422"/>
    </source>
</evidence>
<dbReference type="Gene3D" id="3.40.190.290">
    <property type="match status" value="1"/>
</dbReference>
<dbReference type="PANTHER" id="PTHR30126">
    <property type="entry name" value="HTH-TYPE TRANSCRIPTIONAL REGULATOR"/>
    <property type="match status" value="1"/>
</dbReference>
<name>A0AA37RVG9_9GAMM</name>
<evidence type="ECO:0000256" key="1">
    <source>
        <dbReference type="ARBA" id="ARBA00009437"/>
    </source>
</evidence>
<evidence type="ECO:0000259" key="5">
    <source>
        <dbReference type="PROSITE" id="PS50931"/>
    </source>
</evidence>
<dbReference type="Pfam" id="PF00126">
    <property type="entry name" value="HTH_1"/>
    <property type="match status" value="1"/>
</dbReference>
<gene>
    <name evidence="6" type="ORF">GCM10007895_13660</name>
</gene>
<keyword evidence="3" id="KW-0238">DNA-binding</keyword>
<evidence type="ECO:0000256" key="3">
    <source>
        <dbReference type="ARBA" id="ARBA00023125"/>
    </source>
</evidence>
<sequence length="292" mass="32335">MLSLDKLQMFKVAADKGSFSAAAKAMNKGVNTISAAIMVLEEQLGLQLFDRSGRRPVLTGDGQRLYSRAQVLFHEVQRIEHMAQDSIQEVESQVKIGVGELMHAGRIERAIEKVMPQYPDTRVLIIRDDPSRLLDELANRSIDIALMANFDNLDERFAFTGAGPQQLSLVCAPDYHLADMELVDAKALFKDRQIACSGMIHHPLLSRKLLFSPDVWETSSMDDMLRFVEQGFGWAIVASDLAQEKVQAGSVIQFNCTLLSAGLQIDTDLVSLANHPLGPVTELIKNSILSQN</sequence>
<keyword evidence="7" id="KW-1185">Reference proteome</keyword>
<proteinExistence type="inferred from homology"/>
<reference evidence="6" key="2">
    <citation type="submission" date="2023-01" db="EMBL/GenBank/DDBJ databases">
        <title>Draft genome sequence of Paraferrimonas sedimenticola strain NBRC 101628.</title>
        <authorList>
            <person name="Sun Q."/>
            <person name="Mori K."/>
        </authorList>
    </citation>
    <scope>NUCLEOTIDE SEQUENCE</scope>
    <source>
        <strain evidence="6">NBRC 101628</strain>
    </source>
</reference>
<comment type="similarity">
    <text evidence="1">Belongs to the LysR transcriptional regulatory family.</text>
</comment>
<keyword evidence="4" id="KW-0804">Transcription</keyword>
<dbReference type="Gene3D" id="1.10.10.10">
    <property type="entry name" value="Winged helix-like DNA-binding domain superfamily/Winged helix DNA-binding domain"/>
    <property type="match status" value="1"/>
</dbReference>
<protein>
    <submittedName>
        <fullName evidence="6">LysR family transcriptional regulator</fullName>
    </submittedName>
</protein>
<accession>A0AA37RVG9</accession>
<dbReference type="RefSeq" id="WP_095506938.1">
    <property type="nucleotide sequence ID" value="NZ_BSNC01000004.1"/>
</dbReference>
<dbReference type="SUPFAM" id="SSF53850">
    <property type="entry name" value="Periplasmic binding protein-like II"/>
    <property type="match status" value="1"/>
</dbReference>
<dbReference type="AlphaFoldDB" id="A0AA37RVG9"/>
<dbReference type="InterPro" id="IPR036390">
    <property type="entry name" value="WH_DNA-bd_sf"/>
</dbReference>
<feature type="domain" description="HTH lysR-type" evidence="5">
    <location>
        <begin position="2"/>
        <end position="59"/>
    </location>
</feature>
<organism evidence="6 7">
    <name type="scientific">Paraferrimonas sedimenticola</name>
    <dbReference type="NCBI Taxonomy" id="375674"/>
    <lineage>
        <taxon>Bacteria</taxon>
        <taxon>Pseudomonadati</taxon>
        <taxon>Pseudomonadota</taxon>
        <taxon>Gammaproteobacteria</taxon>
        <taxon>Alteromonadales</taxon>
        <taxon>Ferrimonadaceae</taxon>
        <taxon>Paraferrimonas</taxon>
    </lineage>
</organism>
<dbReference type="InterPro" id="IPR000847">
    <property type="entry name" value="LysR_HTH_N"/>
</dbReference>
<comment type="caution">
    <text evidence="6">The sequence shown here is derived from an EMBL/GenBank/DDBJ whole genome shotgun (WGS) entry which is preliminary data.</text>
</comment>
<dbReference type="EMBL" id="BSNC01000004">
    <property type="protein sequence ID" value="GLP96060.1"/>
    <property type="molecule type" value="Genomic_DNA"/>
</dbReference>
<keyword evidence="2" id="KW-0805">Transcription regulation</keyword>
<dbReference type="PROSITE" id="PS50931">
    <property type="entry name" value="HTH_LYSR"/>
    <property type="match status" value="1"/>
</dbReference>
<dbReference type="Pfam" id="PF03466">
    <property type="entry name" value="LysR_substrate"/>
    <property type="match status" value="1"/>
</dbReference>
<evidence type="ECO:0000256" key="4">
    <source>
        <dbReference type="ARBA" id="ARBA00023163"/>
    </source>
</evidence>
<reference evidence="6" key="1">
    <citation type="journal article" date="2014" name="Int. J. Syst. Evol. Microbiol.">
        <title>Complete genome sequence of Corynebacterium casei LMG S-19264T (=DSM 44701T), isolated from a smear-ripened cheese.</title>
        <authorList>
            <consortium name="US DOE Joint Genome Institute (JGI-PGF)"/>
            <person name="Walter F."/>
            <person name="Albersmeier A."/>
            <person name="Kalinowski J."/>
            <person name="Ruckert C."/>
        </authorList>
    </citation>
    <scope>NUCLEOTIDE SEQUENCE</scope>
    <source>
        <strain evidence="6">NBRC 101628</strain>
    </source>
</reference>
<dbReference type="InterPro" id="IPR036388">
    <property type="entry name" value="WH-like_DNA-bd_sf"/>
</dbReference>
<dbReference type="SUPFAM" id="SSF46785">
    <property type="entry name" value="Winged helix' DNA-binding domain"/>
    <property type="match status" value="1"/>
</dbReference>
<dbReference type="CDD" id="cd05466">
    <property type="entry name" value="PBP2_LTTR_substrate"/>
    <property type="match status" value="1"/>
</dbReference>
<dbReference type="Proteomes" id="UP001161422">
    <property type="component" value="Unassembled WGS sequence"/>
</dbReference>
<dbReference type="InterPro" id="IPR005119">
    <property type="entry name" value="LysR_subst-bd"/>
</dbReference>